<organism evidence="2 3">
    <name type="scientific">Ephemerocybe angulata</name>
    <dbReference type="NCBI Taxonomy" id="980116"/>
    <lineage>
        <taxon>Eukaryota</taxon>
        <taxon>Fungi</taxon>
        <taxon>Dikarya</taxon>
        <taxon>Basidiomycota</taxon>
        <taxon>Agaricomycotina</taxon>
        <taxon>Agaricomycetes</taxon>
        <taxon>Agaricomycetidae</taxon>
        <taxon>Agaricales</taxon>
        <taxon>Agaricineae</taxon>
        <taxon>Psathyrellaceae</taxon>
        <taxon>Ephemerocybe</taxon>
    </lineage>
</organism>
<dbReference type="Proteomes" id="UP000541558">
    <property type="component" value="Unassembled WGS sequence"/>
</dbReference>
<name>A0A8H5AVD1_9AGAR</name>
<evidence type="ECO:0000313" key="2">
    <source>
        <dbReference type="EMBL" id="KAF5311586.1"/>
    </source>
</evidence>
<dbReference type="EMBL" id="JAACJK010000225">
    <property type="protein sequence ID" value="KAF5311586.1"/>
    <property type="molecule type" value="Genomic_DNA"/>
</dbReference>
<protein>
    <submittedName>
        <fullName evidence="2">Uncharacterized protein</fullName>
    </submittedName>
</protein>
<evidence type="ECO:0000256" key="1">
    <source>
        <dbReference type="SAM" id="MobiDB-lite"/>
    </source>
</evidence>
<comment type="caution">
    <text evidence="2">The sequence shown here is derived from an EMBL/GenBank/DDBJ whole genome shotgun (WGS) entry which is preliminary data.</text>
</comment>
<accession>A0A8H5AVD1</accession>
<dbReference type="AlphaFoldDB" id="A0A8H5AVD1"/>
<reference evidence="2 3" key="1">
    <citation type="journal article" date="2020" name="ISME J.">
        <title>Uncovering the hidden diversity of litter-decomposition mechanisms in mushroom-forming fungi.</title>
        <authorList>
            <person name="Floudas D."/>
            <person name="Bentzer J."/>
            <person name="Ahren D."/>
            <person name="Johansson T."/>
            <person name="Persson P."/>
            <person name="Tunlid A."/>
        </authorList>
    </citation>
    <scope>NUCLEOTIDE SEQUENCE [LARGE SCALE GENOMIC DNA]</scope>
    <source>
        <strain evidence="2 3">CBS 175.51</strain>
    </source>
</reference>
<keyword evidence="3" id="KW-1185">Reference proteome</keyword>
<gene>
    <name evidence="2" type="ORF">D9611_009485</name>
</gene>
<proteinExistence type="predicted"/>
<evidence type="ECO:0000313" key="3">
    <source>
        <dbReference type="Proteomes" id="UP000541558"/>
    </source>
</evidence>
<feature type="region of interest" description="Disordered" evidence="1">
    <location>
        <begin position="189"/>
        <end position="213"/>
    </location>
</feature>
<dbReference type="OrthoDB" id="5428024at2759"/>
<sequence>MFELWGLLSVHPQVEPRLHHHNMASEVEAAREKYIDDLDKTLQHYEQVDSKLSALQAALTSADGKLNEAHQRLDKRLTQAKAASTASSAASIVGVILLFSPLAPLGAGLTAVSVGLTAVGAAASVATSLIQTLVFEGDASKAFVEILNEYNSSSQALQDQLNEIEKAKFALTESLAQFMATLEKPGVYPSIPEGPKGGQPDVPKPDPGSNHFSTTALKGLANAAAGGKPFMNVGPKTTALVTEALTKLLGERSGKLVLGLSKLAKGVPVLSIVADVASIVSTWTSTNETLQQIDKLRKDLQANAALFRDAVSQLITDMEGLVGNRALQVTLRKLTRLRAAMPRRPGGPPGGIDPDQACKAIGLMKQMPDVPMLLFASLQNPDDNNDDSHQPNKYLVEVMPKSDVLQLGELPICAPVVDSVYDKYPDMQSRREKEEPGDDKPHESMISAIQSFRDESKWKSFGEQECYNVAGSTIDKPSSGSWIDFWRWFYCGGNLQGCVDPDCQIREPDPHDDTLLRGGHMEKKWPGAVKYWYILPICGAHNTSKKYDRDSSNWMTTKKSAWAVRIKPVGGV</sequence>